<name>B9XLE9_PEDPL</name>
<accession>B9XLE9</accession>
<gene>
    <name evidence="1" type="ORF">Cflav_PD1900</name>
</gene>
<reference evidence="1 2" key="1">
    <citation type="journal article" date="2011" name="J. Bacteriol.">
        <title>Genome sequence of 'Pedosphaera parvula' Ellin514, an aerobic Verrucomicrobial isolate from pasture soil.</title>
        <authorList>
            <person name="Kant R."/>
            <person name="van Passel M.W."/>
            <person name="Sangwan P."/>
            <person name="Palva A."/>
            <person name="Lucas S."/>
            <person name="Copeland A."/>
            <person name="Lapidus A."/>
            <person name="Glavina Del Rio T."/>
            <person name="Dalin E."/>
            <person name="Tice H."/>
            <person name="Bruce D."/>
            <person name="Goodwin L."/>
            <person name="Pitluck S."/>
            <person name="Chertkov O."/>
            <person name="Larimer F.W."/>
            <person name="Land M.L."/>
            <person name="Hauser L."/>
            <person name="Brettin T.S."/>
            <person name="Detter J.C."/>
            <person name="Han S."/>
            <person name="de Vos W.M."/>
            <person name="Janssen P.H."/>
            <person name="Smidt H."/>
        </authorList>
    </citation>
    <scope>NUCLEOTIDE SEQUENCE [LARGE SCALE GENOMIC DNA]</scope>
    <source>
        <strain evidence="1 2">Ellin514</strain>
    </source>
</reference>
<protein>
    <submittedName>
        <fullName evidence="1">Uncharacterized protein</fullName>
    </submittedName>
</protein>
<dbReference type="OrthoDB" id="3078599at2"/>
<dbReference type="EMBL" id="ABOX02000029">
    <property type="protein sequence ID" value="EEF59352.1"/>
    <property type="molecule type" value="Genomic_DNA"/>
</dbReference>
<keyword evidence="2" id="KW-1185">Reference proteome</keyword>
<dbReference type="RefSeq" id="WP_007416638.1">
    <property type="nucleotide sequence ID" value="NZ_ABOX02000029.1"/>
</dbReference>
<dbReference type="Gene3D" id="2.60.40.680">
    <property type="match status" value="1"/>
</dbReference>
<organism evidence="1 2">
    <name type="scientific">Pedosphaera parvula (strain Ellin514)</name>
    <dbReference type="NCBI Taxonomy" id="320771"/>
    <lineage>
        <taxon>Bacteria</taxon>
        <taxon>Pseudomonadati</taxon>
        <taxon>Verrucomicrobiota</taxon>
        <taxon>Pedosphaerae</taxon>
        <taxon>Pedosphaerales</taxon>
        <taxon>Pedosphaeraceae</taxon>
        <taxon>Pedosphaera</taxon>
    </lineage>
</organism>
<evidence type="ECO:0000313" key="2">
    <source>
        <dbReference type="Proteomes" id="UP000003688"/>
    </source>
</evidence>
<dbReference type="Proteomes" id="UP000003688">
    <property type="component" value="Unassembled WGS sequence"/>
</dbReference>
<proteinExistence type="predicted"/>
<evidence type="ECO:0000313" key="1">
    <source>
        <dbReference type="EMBL" id="EEF59352.1"/>
    </source>
</evidence>
<comment type="caution">
    <text evidence="1">The sequence shown here is derived from an EMBL/GenBank/DDBJ whole genome shotgun (WGS) entry which is preliminary data.</text>
</comment>
<dbReference type="AlphaFoldDB" id="B9XLE9"/>
<dbReference type="STRING" id="320771.Cflav_PD1900"/>
<sequence length="145" mass="16133" precursor="true">MRTLLAFFFLLQVLTGHSQTTNTIRFKTIDIFLDSKDKSLAAYQLEFKSRTGNAKIVGVEGGEHEAFKEAPYYDAKAMQQERVIIAAFSTNAEGNLPKGKTRVATIHVQVIGDKDPDYSVELEAAADSQGKKISAETSFEQRKEK</sequence>